<dbReference type="Gene3D" id="3.40.50.450">
    <property type="match status" value="1"/>
</dbReference>
<comment type="similarity">
    <text evidence="1">Belongs to the DprA/Smf family.</text>
</comment>
<keyword evidence="5" id="KW-1185">Reference proteome</keyword>
<feature type="domain" description="Smf/DprA SLOG" evidence="3">
    <location>
        <begin position="90"/>
        <end position="299"/>
    </location>
</feature>
<comment type="caution">
    <text evidence="4">The sequence shown here is derived from an EMBL/GenBank/DDBJ whole genome shotgun (WGS) entry which is preliminary data.</text>
</comment>
<reference evidence="5" key="1">
    <citation type="journal article" date="2019" name="Int. J. Syst. Evol. Microbiol.">
        <title>The Global Catalogue of Microorganisms (GCM) 10K type strain sequencing project: providing services to taxonomists for standard genome sequencing and annotation.</title>
        <authorList>
            <consortium name="The Broad Institute Genomics Platform"/>
            <consortium name="The Broad Institute Genome Sequencing Center for Infectious Disease"/>
            <person name="Wu L."/>
            <person name="Ma J."/>
        </authorList>
    </citation>
    <scope>NUCLEOTIDE SEQUENCE [LARGE SCALE GENOMIC DNA]</scope>
    <source>
        <strain evidence="5">JCM 17975</strain>
    </source>
</reference>
<dbReference type="PANTHER" id="PTHR43022:SF1">
    <property type="entry name" value="PROTEIN SMF"/>
    <property type="match status" value="1"/>
</dbReference>
<name>A0ABP8XC47_9MICO</name>
<evidence type="ECO:0000256" key="1">
    <source>
        <dbReference type="ARBA" id="ARBA00006525"/>
    </source>
</evidence>
<dbReference type="InterPro" id="IPR003488">
    <property type="entry name" value="DprA"/>
</dbReference>
<sequence>MDTLDRVADLAEDDRTARIALTLGCQPGDDLAALAVARHGALETLHYMLTGPKPGETLPMRAWRESIAQRLDPDKLETVLGQTRGLGLEVVIPSDPGWPIPRADAAPVPLALWAQGDAMLLAAPYTSRCAVVGSRAGTDYGVKVTRDLASGLAQQGVTVVTGGSHAIGTAALGAASAHGGRVVVALAGGLDQHFPASNTALFERAADDGGVLVSADPPGQRPGRTRFLMRNRLIAALSGAVVLTEAGHRTSVLGIAHHAVRIGRPVGAVPGPVTSSASDGVNSLLRERAAHAIIHSGDAVALLTVGPRITASSHHVHNRALSRPGYADAGPPGRPTEPTL</sequence>
<dbReference type="Pfam" id="PF02481">
    <property type="entry name" value="DNA_processg_A"/>
    <property type="match status" value="1"/>
</dbReference>
<protein>
    <submittedName>
        <fullName evidence="4">DNA-processing protein DprA</fullName>
    </submittedName>
</protein>
<organism evidence="4 5">
    <name type="scientific">Promicromonospora umidemergens</name>
    <dbReference type="NCBI Taxonomy" id="629679"/>
    <lineage>
        <taxon>Bacteria</taxon>
        <taxon>Bacillati</taxon>
        <taxon>Actinomycetota</taxon>
        <taxon>Actinomycetes</taxon>
        <taxon>Micrococcales</taxon>
        <taxon>Promicromonosporaceae</taxon>
        <taxon>Promicromonospora</taxon>
    </lineage>
</organism>
<evidence type="ECO:0000313" key="5">
    <source>
        <dbReference type="Proteomes" id="UP001500843"/>
    </source>
</evidence>
<dbReference type="Proteomes" id="UP001500843">
    <property type="component" value="Unassembled WGS sequence"/>
</dbReference>
<accession>A0ABP8XC47</accession>
<feature type="region of interest" description="Disordered" evidence="2">
    <location>
        <begin position="314"/>
        <end position="340"/>
    </location>
</feature>
<proteinExistence type="inferred from homology"/>
<evidence type="ECO:0000259" key="3">
    <source>
        <dbReference type="Pfam" id="PF02481"/>
    </source>
</evidence>
<gene>
    <name evidence="4" type="primary">dprA_2</name>
    <name evidence="4" type="ORF">GCM10023198_27750</name>
</gene>
<dbReference type="PANTHER" id="PTHR43022">
    <property type="entry name" value="PROTEIN SMF"/>
    <property type="match status" value="1"/>
</dbReference>
<evidence type="ECO:0000313" key="4">
    <source>
        <dbReference type="EMBL" id="GAA4704513.1"/>
    </source>
</evidence>
<dbReference type="InterPro" id="IPR057666">
    <property type="entry name" value="DrpA_SLOG"/>
</dbReference>
<dbReference type="SUPFAM" id="SSF102405">
    <property type="entry name" value="MCP/YpsA-like"/>
    <property type="match status" value="1"/>
</dbReference>
<dbReference type="EMBL" id="BAABHM010000011">
    <property type="protein sequence ID" value="GAA4704513.1"/>
    <property type="molecule type" value="Genomic_DNA"/>
</dbReference>
<evidence type="ECO:0000256" key="2">
    <source>
        <dbReference type="SAM" id="MobiDB-lite"/>
    </source>
</evidence>